<evidence type="ECO:0000313" key="2">
    <source>
        <dbReference type="EMBL" id="EAR99393.2"/>
    </source>
</evidence>
<dbReference type="RefSeq" id="XP_001019638.2">
    <property type="nucleotide sequence ID" value="XM_001019638.2"/>
</dbReference>
<feature type="compositionally biased region" description="Polar residues" evidence="1">
    <location>
        <begin position="388"/>
        <end position="410"/>
    </location>
</feature>
<dbReference type="KEGG" id="tet:TTHERM_00133590"/>
<dbReference type="Gene3D" id="1.25.40.10">
    <property type="entry name" value="Tetratricopeptide repeat domain"/>
    <property type="match status" value="1"/>
</dbReference>
<dbReference type="InterPro" id="IPR011990">
    <property type="entry name" value="TPR-like_helical_dom_sf"/>
</dbReference>
<dbReference type="GeneID" id="7829257"/>
<evidence type="ECO:0008006" key="4">
    <source>
        <dbReference type="Google" id="ProtNLM"/>
    </source>
</evidence>
<protein>
    <recommendedName>
        <fullName evidence="4">Tetratricopeptide repeat protein</fullName>
    </recommendedName>
</protein>
<proteinExistence type="predicted"/>
<name>I7MF61_TETTS</name>
<gene>
    <name evidence="2" type="ORF">TTHERM_00133590</name>
</gene>
<accession>I7MF61</accession>
<keyword evidence="3" id="KW-1185">Reference proteome</keyword>
<feature type="region of interest" description="Disordered" evidence="1">
    <location>
        <begin position="388"/>
        <end position="431"/>
    </location>
</feature>
<dbReference type="AlphaFoldDB" id="I7MF61"/>
<reference evidence="3" key="1">
    <citation type="journal article" date="2006" name="PLoS Biol.">
        <title>Macronuclear genome sequence of the ciliate Tetrahymena thermophila, a model eukaryote.</title>
        <authorList>
            <person name="Eisen J.A."/>
            <person name="Coyne R.S."/>
            <person name="Wu M."/>
            <person name="Wu D."/>
            <person name="Thiagarajan M."/>
            <person name="Wortman J.R."/>
            <person name="Badger J.H."/>
            <person name="Ren Q."/>
            <person name="Amedeo P."/>
            <person name="Jones K.M."/>
            <person name="Tallon L.J."/>
            <person name="Delcher A.L."/>
            <person name="Salzberg S.L."/>
            <person name="Silva J.C."/>
            <person name="Haas B.J."/>
            <person name="Majoros W.H."/>
            <person name="Farzad M."/>
            <person name="Carlton J.M."/>
            <person name="Smith R.K. Jr."/>
            <person name="Garg J."/>
            <person name="Pearlman R.E."/>
            <person name="Karrer K.M."/>
            <person name="Sun L."/>
            <person name="Manning G."/>
            <person name="Elde N.C."/>
            <person name="Turkewitz A.P."/>
            <person name="Asai D.J."/>
            <person name="Wilkes D.E."/>
            <person name="Wang Y."/>
            <person name="Cai H."/>
            <person name="Collins K."/>
            <person name="Stewart B.A."/>
            <person name="Lee S.R."/>
            <person name="Wilamowska K."/>
            <person name="Weinberg Z."/>
            <person name="Ruzzo W.L."/>
            <person name="Wloga D."/>
            <person name="Gaertig J."/>
            <person name="Frankel J."/>
            <person name="Tsao C.-C."/>
            <person name="Gorovsky M.A."/>
            <person name="Keeling P.J."/>
            <person name="Waller R.F."/>
            <person name="Patron N.J."/>
            <person name="Cherry J.M."/>
            <person name="Stover N.A."/>
            <person name="Krieger C.J."/>
            <person name="del Toro C."/>
            <person name="Ryder H.F."/>
            <person name="Williamson S.C."/>
            <person name="Barbeau R.A."/>
            <person name="Hamilton E.P."/>
            <person name="Orias E."/>
        </authorList>
    </citation>
    <scope>NUCLEOTIDE SEQUENCE [LARGE SCALE GENOMIC DNA]</scope>
    <source>
        <strain evidence="3">SB210</strain>
    </source>
</reference>
<organism evidence="2 3">
    <name type="scientific">Tetrahymena thermophila (strain SB210)</name>
    <dbReference type="NCBI Taxonomy" id="312017"/>
    <lineage>
        <taxon>Eukaryota</taxon>
        <taxon>Sar</taxon>
        <taxon>Alveolata</taxon>
        <taxon>Ciliophora</taxon>
        <taxon>Intramacronucleata</taxon>
        <taxon>Oligohymenophorea</taxon>
        <taxon>Hymenostomatida</taxon>
        <taxon>Tetrahymenina</taxon>
        <taxon>Tetrahymenidae</taxon>
        <taxon>Tetrahymena</taxon>
    </lineage>
</organism>
<dbReference type="InParanoid" id="I7MF61"/>
<dbReference type="EMBL" id="GG662639">
    <property type="protein sequence ID" value="EAR99393.2"/>
    <property type="molecule type" value="Genomic_DNA"/>
</dbReference>
<dbReference type="SUPFAM" id="SSF48452">
    <property type="entry name" value="TPR-like"/>
    <property type="match status" value="1"/>
</dbReference>
<feature type="compositionally biased region" description="Low complexity" evidence="1">
    <location>
        <begin position="411"/>
        <end position="427"/>
    </location>
</feature>
<evidence type="ECO:0000256" key="1">
    <source>
        <dbReference type="SAM" id="MobiDB-lite"/>
    </source>
</evidence>
<evidence type="ECO:0000313" key="3">
    <source>
        <dbReference type="Proteomes" id="UP000009168"/>
    </source>
</evidence>
<dbReference type="Proteomes" id="UP000009168">
    <property type="component" value="Unassembled WGS sequence"/>
</dbReference>
<sequence>MQIYQSQLNHIYRENEKYQKKRISTQAKADKSIDSFNQQLSKERSISLFDNSDAKNQIDIQEEAQRQIFSIIKHKEPVIAKKYLTNPSYSPLSKKQVNNSVIFPQYSAQHQIKKSPQKQKSNSFLLPSISPEKKGKKQIIGKLEEYLQKFHTNLLEILHKENSSFSDISYLGHEKSQFYIQKKFYSDRLHYNILSKNYIRNQDGSQQIYNEEKVRHKGLEGKISSIVDLLAYDDVGMRLFYESGVASLKQMHDKYRKINISFSENDLLCLMRQMICNTIEFIQNKWFYNNYQDLNGFVFVKQSGYQEYQIKYANLVNTSNNQNDYHFENIVFSNTNTNFSQHPSTISITNRSDSDQKDEVIESQLNSIYSQNEIPKKELKLSPQQINLHSDSNLNSPDKNSNSNRQHQVNKQQYTQTLSQSSSSKLNKSSKRKVVEGLQSSILSPNQKEQNETWQKIQIYEVMQICSLIYNIFLEQNFANIDIRIKEENEIDFLSDYPKLQDYLLSFIKNSQNQDAFQQNINKLRRDKSIPQFIQIEDTIFEQIKQEQIQMLNLNYQQQKLNKQQYILQKNKNKEDSQISVSREEIKSIAMIAVQTINKQLQNELQILQCSEISPKMLPENQEYYDKFINSTIIQHYDKSSLLIVAQIADQLLARINEQNNPFYYAEQIYCKALAQFKSNSDSTNNIQLLKFCNQIIQKIQGNELNELCGKSYLLMSQITLKLSNNRSKALEYAQLSYEIRKQVHGSQSRTIEFVDSLKQISFIYQMKGQYEEAFKYLEKAYIILQEIQHELDKSIVQVLTELSILSYNIQNFQASQKKCLKLLEIYKKSAPNVINYCFPFAMNLYSLVRLRTLQNSSNGKSIDNQVMKDIFKTSLKAQKLIESIRDEQKSSNFHSIYYNIKVLFQNFLKSIESEEYLISLQKTPEQKPKSNPIYKRVEPFSLPTNPIIQLGDNKASQNRQQGQYNYKQRSVNYINENQRNIIDISNHF</sequence>